<protein>
    <submittedName>
        <fullName evidence="3">CPBP family intramembrane metalloprotease</fullName>
    </submittedName>
</protein>
<feature type="transmembrane region" description="Helical" evidence="1">
    <location>
        <begin position="243"/>
        <end position="265"/>
    </location>
</feature>
<accession>A0A4R0YZG3</accession>
<evidence type="ECO:0000313" key="3">
    <source>
        <dbReference type="EMBL" id="TCI12448.1"/>
    </source>
</evidence>
<dbReference type="GO" id="GO:0008237">
    <property type="term" value="F:metallopeptidase activity"/>
    <property type="evidence" value="ECO:0007669"/>
    <property type="project" value="UniProtKB-KW"/>
</dbReference>
<dbReference type="EMBL" id="SJTG01000001">
    <property type="protein sequence ID" value="TCI12448.1"/>
    <property type="molecule type" value="Genomic_DNA"/>
</dbReference>
<keyword evidence="3" id="KW-0645">Protease</keyword>
<evidence type="ECO:0000259" key="2">
    <source>
        <dbReference type="Pfam" id="PF02517"/>
    </source>
</evidence>
<dbReference type="GO" id="GO:0080120">
    <property type="term" value="P:CAAX-box protein maturation"/>
    <property type="evidence" value="ECO:0007669"/>
    <property type="project" value="UniProtKB-ARBA"/>
</dbReference>
<evidence type="ECO:0000256" key="1">
    <source>
        <dbReference type="SAM" id="Phobius"/>
    </source>
</evidence>
<dbReference type="PANTHER" id="PTHR36435:SF1">
    <property type="entry name" value="CAAX AMINO TERMINAL PROTEASE FAMILY PROTEIN"/>
    <property type="match status" value="1"/>
</dbReference>
<proteinExistence type="predicted"/>
<dbReference type="GO" id="GO:0004175">
    <property type="term" value="F:endopeptidase activity"/>
    <property type="evidence" value="ECO:0007669"/>
    <property type="project" value="UniProtKB-ARBA"/>
</dbReference>
<keyword evidence="1" id="KW-1133">Transmembrane helix</keyword>
<keyword evidence="3" id="KW-0482">Metalloprotease</keyword>
<feature type="transmembrane region" description="Helical" evidence="1">
    <location>
        <begin position="119"/>
        <end position="144"/>
    </location>
</feature>
<dbReference type="RefSeq" id="WP_131150773.1">
    <property type="nucleotide sequence ID" value="NZ_SJTG01000001.1"/>
</dbReference>
<gene>
    <name evidence="3" type="ORF">EZM97_03625</name>
</gene>
<name>A0A4R0YZG3_9GAMM</name>
<dbReference type="InterPro" id="IPR003675">
    <property type="entry name" value="Rce1/LyrA-like_dom"/>
</dbReference>
<sequence>MEALRIDSAFTSSTPPASPPRLPSIWAALGLIVFYFVLQFAVGAVVGLVMAVTLGVHGGSHVQARIHEALTRPDISAVMVMLTLVISAAITLVLARRLWPSMWQLSAPPGFGFAAPRHTGYFVIAFAAGLALPFIGGLLTQWLAQGHEVSQDIKQLGATASPAIRIPLALLIVTLGPLVEEVLFRGVLLSALSRRTSMWVAGLLSAALFACVHLPDLAFLWYAIPNLLLLGCVLAWLRIQSGSIWPAVLTHGVNNALAVVSWFVMTQGS</sequence>
<keyword evidence="1" id="KW-0812">Transmembrane</keyword>
<dbReference type="AlphaFoldDB" id="A0A4R0YZG3"/>
<feature type="transmembrane region" description="Helical" evidence="1">
    <location>
        <begin position="196"/>
        <end position="212"/>
    </location>
</feature>
<comment type="caution">
    <text evidence="3">The sequence shown here is derived from an EMBL/GenBank/DDBJ whole genome shotgun (WGS) entry which is preliminary data.</text>
</comment>
<dbReference type="InterPro" id="IPR052710">
    <property type="entry name" value="CAAX_protease"/>
</dbReference>
<keyword evidence="4" id="KW-1185">Reference proteome</keyword>
<reference evidence="3 4" key="1">
    <citation type="submission" date="2019-02" db="EMBL/GenBank/DDBJ databases">
        <title>Dyella amyloliquefaciens sp. nov., isolated from forest soil.</title>
        <authorList>
            <person name="Gao Z.-H."/>
            <person name="Qiu L.-H."/>
        </authorList>
    </citation>
    <scope>NUCLEOTIDE SEQUENCE [LARGE SCALE GENOMIC DNA]</scope>
    <source>
        <strain evidence="3 4">KACC 12747</strain>
    </source>
</reference>
<dbReference type="Proteomes" id="UP000291822">
    <property type="component" value="Unassembled WGS sequence"/>
</dbReference>
<dbReference type="Pfam" id="PF02517">
    <property type="entry name" value="Rce1-like"/>
    <property type="match status" value="1"/>
</dbReference>
<dbReference type="PANTHER" id="PTHR36435">
    <property type="entry name" value="SLR1288 PROTEIN"/>
    <property type="match status" value="1"/>
</dbReference>
<organism evidence="3 4">
    <name type="scientific">Dyella soli</name>
    <dbReference type="NCBI Taxonomy" id="522319"/>
    <lineage>
        <taxon>Bacteria</taxon>
        <taxon>Pseudomonadati</taxon>
        <taxon>Pseudomonadota</taxon>
        <taxon>Gammaproteobacteria</taxon>
        <taxon>Lysobacterales</taxon>
        <taxon>Rhodanobacteraceae</taxon>
        <taxon>Dyella</taxon>
    </lineage>
</organism>
<feature type="domain" description="CAAX prenyl protease 2/Lysostaphin resistance protein A-like" evidence="2">
    <location>
        <begin position="166"/>
        <end position="257"/>
    </location>
</feature>
<feature type="transmembrane region" description="Helical" evidence="1">
    <location>
        <begin position="25"/>
        <end position="56"/>
    </location>
</feature>
<dbReference type="GO" id="GO:0006508">
    <property type="term" value="P:proteolysis"/>
    <property type="evidence" value="ECO:0007669"/>
    <property type="project" value="UniProtKB-KW"/>
</dbReference>
<feature type="transmembrane region" description="Helical" evidence="1">
    <location>
        <begin position="219"/>
        <end position="237"/>
    </location>
</feature>
<keyword evidence="3" id="KW-0378">Hydrolase</keyword>
<feature type="transmembrane region" description="Helical" evidence="1">
    <location>
        <begin position="156"/>
        <end position="176"/>
    </location>
</feature>
<evidence type="ECO:0000313" key="4">
    <source>
        <dbReference type="Proteomes" id="UP000291822"/>
    </source>
</evidence>
<keyword evidence="1" id="KW-0472">Membrane</keyword>
<feature type="transmembrane region" description="Helical" evidence="1">
    <location>
        <begin position="77"/>
        <end position="99"/>
    </location>
</feature>